<name>A0A5P2DB27_STRVZ</name>
<dbReference type="InterPro" id="IPR006076">
    <property type="entry name" value="FAD-dep_OxRdtase"/>
</dbReference>
<keyword evidence="3" id="KW-0408">Iron</keyword>
<evidence type="ECO:0000313" key="7">
    <source>
        <dbReference type="EMBL" id="QES51308.1"/>
    </source>
</evidence>
<sequence>MDDTTPVRAGGPLSHWLATAHRPQYPRLDRDLDVDTVVIGGGIAGLATARELAVAGRETVLIEADRILSGTTGHTTGKLTALHGLQYERLRRSVGPDGAGLYAAAQQDALERAVALGADPATAPGCERLPALTYVRDPERVGEIRAEVTAARAAGLDARVVTETGLPFAVAAAVYLPDQLQIHPVAFLTGLAEAVTAAGGRIFEQTRATAVEEHARIRIETSAGPVVHAAEAVLACHYPLVGPVSLLARLSPRRELVIAAPVPENTDPHGMYLTPEDRVRSVRTAPYAPGQRLLIVAGESFRPGENGSVDRWARLESWARESFPGFGTAGGVQRWAAQDVDSADHLPFVGHLHPGTQHLYVATGFGGWGLTGGIMAGRLLTAHIRGGPRPAWTELFDPRRMPPARELPSLLTGQAAVAGHYLGDRRHLAGREAAEALEPGEGAVIRVHGHPCAVHRDTEGTLRAVAARCTHMGCLVAFNQAEQTWECPCHGSRFAPDGTVLDGPAATPLAPREL</sequence>
<dbReference type="InterPro" id="IPR036922">
    <property type="entry name" value="Rieske_2Fe-2S_sf"/>
</dbReference>
<dbReference type="GO" id="GO:0046872">
    <property type="term" value="F:metal ion binding"/>
    <property type="evidence" value="ECO:0007669"/>
    <property type="project" value="UniProtKB-KW"/>
</dbReference>
<dbReference type="GO" id="GO:0004497">
    <property type="term" value="F:monooxygenase activity"/>
    <property type="evidence" value="ECO:0007669"/>
    <property type="project" value="UniProtKB-ARBA"/>
</dbReference>
<evidence type="ECO:0000259" key="6">
    <source>
        <dbReference type="PROSITE" id="PS51296"/>
    </source>
</evidence>
<dbReference type="Proteomes" id="UP000325211">
    <property type="component" value="Chromosome"/>
</dbReference>
<keyword evidence="2" id="KW-0479">Metal-binding</keyword>
<dbReference type="InterPro" id="IPR017941">
    <property type="entry name" value="Rieske_2Fe-2S"/>
</dbReference>
<dbReference type="SUPFAM" id="SSF51905">
    <property type="entry name" value="FAD/NAD(P)-binding domain"/>
    <property type="match status" value="1"/>
</dbReference>
<evidence type="ECO:0000256" key="2">
    <source>
        <dbReference type="ARBA" id="ARBA00022723"/>
    </source>
</evidence>
<evidence type="ECO:0000313" key="8">
    <source>
        <dbReference type="Proteomes" id="UP000325211"/>
    </source>
</evidence>
<dbReference type="Gene3D" id="2.102.10.10">
    <property type="entry name" value="Rieske [2Fe-2S] iron-sulphur domain"/>
    <property type="match status" value="1"/>
</dbReference>
<dbReference type="InterPro" id="IPR005805">
    <property type="entry name" value="Rieske_Fe-S_prot_C"/>
</dbReference>
<dbReference type="RefSeq" id="WP_150211054.1">
    <property type="nucleotide sequence ID" value="NZ_CP029190.1"/>
</dbReference>
<dbReference type="EMBL" id="CP029190">
    <property type="protein sequence ID" value="QES51308.1"/>
    <property type="molecule type" value="Genomic_DNA"/>
</dbReference>
<keyword evidence="1" id="KW-0001">2Fe-2S</keyword>
<reference evidence="7 8" key="1">
    <citation type="submission" date="2018-05" db="EMBL/GenBank/DDBJ databases">
        <title>Streptomyces venezuelae.</title>
        <authorList>
            <person name="Kim W."/>
            <person name="Lee N."/>
            <person name="Cho B.-K."/>
        </authorList>
    </citation>
    <scope>NUCLEOTIDE SEQUENCE [LARGE SCALE GENOMIC DNA]</scope>
    <source>
        <strain evidence="7 8">ATCC 21782</strain>
    </source>
</reference>
<dbReference type="PANTHER" id="PTHR13847:SF274">
    <property type="entry name" value="RIESKE 2FE-2S IRON-SULFUR PROTEIN YHFW-RELATED"/>
    <property type="match status" value="1"/>
</dbReference>
<dbReference type="Gene3D" id="3.30.9.10">
    <property type="entry name" value="D-Amino Acid Oxidase, subunit A, domain 2"/>
    <property type="match status" value="1"/>
</dbReference>
<dbReference type="GO" id="GO:0016705">
    <property type="term" value="F:oxidoreductase activity, acting on paired donors, with incorporation or reduction of molecular oxygen"/>
    <property type="evidence" value="ECO:0007669"/>
    <property type="project" value="UniProtKB-ARBA"/>
</dbReference>
<dbReference type="SUPFAM" id="SSF50022">
    <property type="entry name" value="ISP domain"/>
    <property type="match status" value="1"/>
</dbReference>
<dbReference type="Pfam" id="PF00355">
    <property type="entry name" value="Rieske"/>
    <property type="match status" value="1"/>
</dbReference>
<keyword evidence="4" id="KW-0411">Iron-sulfur</keyword>
<evidence type="ECO:0000256" key="3">
    <source>
        <dbReference type="ARBA" id="ARBA00023004"/>
    </source>
</evidence>
<dbReference type="Gene3D" id="3.50.50.60">
    <property type="entry name" value="FAD/NAD(P)-binding domain"/>
    <property type="match status" value="1"/>
</dbReference>
<protein>
    <submittedName>
        <fullName evidence="7">FAD-dependent oxidoreductase</fullName>
    </submittedName>
</protein>
<evidence type="ECO:0000256" key="5">
    <source>
        <dbReference type="ARBA" id="ARBA00023157"/>
    </source>
</evidence>
<dbReference type="GO" id="GO:0051537">
    <property type="term" value="F:2 iron, 2 sulfur cluster binding"/>
    <property type="evidence" value="ECO:0007669"/>
    <property type="project" value="UniProtKB-KW"/>
</dbReference>
<accession>A0A5P2DB27</accession>
<keyword evidence="5" id="KW-1015">Disulfide bond</keyword>
<dbReference type="InterPro" id="IPR036188">
    <property type="entry name" value="FAD/NAD-bd_sf"/>
</dbReference>
<feature type="domain" description="Rieske" evidence="6">
    <location>
        <begin position="429"/>
        <end position="514"/>
    </location>
</feature>
<dbReference type="PANTHER" id="PTHR13847">
    <property type="entry name" value="SARCOSINE DEHYDROGENASE-RELATED"/>
    <property type="match status" value="1"/>
</dbReference>
<dbReference type="GO" id="GO:0016020">
    <property type="term" value="C:membrane"/>
    <property type="evidence" value="ECO:0007669"/>
    <property type="project" value="InterPro"/>
</dbReference>
<dbReference type="OrthoDB" id="9767869at2"/>
<dbReference type="Pfam" id="PF01266">
    <property type="entry name" value="DAO"/>
    <property type="match status" value="1"/>
</dbReference>
<dbReference type="GO" id="GO:0005737">
    <property type="term" value="C:cytoplasm"/>
    <property type="evidence" value="ECO:0007669"/>
    <property type="project" value="TreeGrafter"/>
</dbReference>
<evidence type="ECO:0000256" key="1">
    <source>
        <dbReference type="ARBA" id="ARBA00022714"/>
    </source>
</evidence>
<organism evidence="7 8">
    <name type="scientific">Streptomyces venezuelae</name>
    <dbReference type="NCBI Taxonomy" id="54571"/>
    <lineage>
        <taxon>Bacteria</taxon>
        <taxon>Bacillati</taxon>
        <taxon>Actinomycetota</taxon>
        <taxon>Actinomycetes</taxon>
        <taxon>Kitasatosporales</taxon>
        <taxon>Streptomycetaceae</taxon>
        <taxon>Streptomyces</taxon>
    </lineage>
</organism>
<proteinExistence type="predicted"/>
<dbReference type="PRINTS" id="PR00162">
    <property type="entry name" value="RIESKE"/>
</dbReference>
<dbReference type="AlphaFoldDB" id="A0A5P2DB27"/>
<evidence type="ECO:0000256" key="4">
    <source>
        <dbReference type="ARBA" id="ARBA00023014"/>
    </source>
</evidence>
<gene>
    <name evidence="7" type="ORF">DEJ50_29175</name>
</gene>
<dbReference type="PROSITE" id="PS51296">
    <property type="entry name" value="RIESKE"/>
    <property type="match status" value="1"/>
</dbReference>